<accession>A0ABX0QEM8</accession>
<reference evidence="1" key="1">
    <citation type="submission" date="2024-05" db="EMBL/GenBank/DDBJ databases">
        <authorList>
            <person name="Jung D.-H."/>
        </authorList>
    </citation>
    <scope>NUCLEOTIDE SEQUENCE</scope>
    <source>
        <strain evidence="1">JA-25</strain>
    </source>
</reference>
<gene>
    <name evidence="1" type="ORF">F7231_11960</name>
</gene>
<comment type="caution">
    <text evidence="1">The sequence shown here is derived from an EMBL/GenBank/DDBJ whole genome shotgun (WGS) entry which is preliminary data.</text>
</comment>
<dbReference type="EMBL" id="WAEL01000004">
    <property type="protein sequence ID" value="NID10886.1"/>
    <property type="molecule type" value="Genomic_DNA"/>
</dbReference>
<proteinExistence type="predicted"/>
<dbReference type="Proteomes" id="UP000606008">
    <property type="component" value="Unassembled WGS sequence"/>
</dbReference>
<evidence type="ECO:0000313" key="1">
    <source>
        <dbReference type="EMBL" id="NID10886.1"/>
    </source>
</evidence>
<evidence type="ECO:0000313" key="2">
    <source>
        <dbReference type="Proteomes" id="UP000606008"/>
    </source>
</evidence>
<name>A0ABX0QEM8_9BACT</name>
<protein>
    <submittedName>
        <fullName evidence="1">Glyoxalase</fullName>
    </submittedName>
</protein>
<sequence length="128" mass="14885">MALRPEIATESTTSNPAETFQNQTLRPLLKLQNELLLALFRHYLVKRKQLGPDARFAKMGQTEQETYIEHTIQTDQKFRNLLVGVIVGQFTSEEWTLFLADEAELTRRLGNMLIQRIQSQRQQLVRGE</sequence>
<organism evidence="1 2">
    <name type="scientific">Fibrivirga algicola</name>
    <dbReference type="NCBI Taxonomy" id="2950420"/>
    <lineage>
        <taxon>Bacteria</taxon>
        <taxon>Pseudomonadati</taxon>
        <taxon>Bacteroidota</taxon>
        <taxon>Cytophagia</taxon>
        <taxon>Cytophagales</taxon>
        <taxon>Spirosomataceae</taxon>
        <taxon>Fibrivirga</taxon>
    </lineage>
</organism>
<keyword evidence="2" id="KW-1185">Reference proteome</keyword>